<sequence>MEILLAVYHDRKVLLWDVGFTVTGLAIALSQSWIPIPESARVWDAPTFYAAIIITTIVICLSTRLWSGRRHQNACSSRAENRAVPIIPYWVPFFGHVFQFLWGKSSFLKKARDTSMDENFTLKLAGISHVVVNSPSAIKALGEKDSTFADDENFVLNARKIAFGLGGKLPTGSADAPAAFSNAFYDKVIAEPYIEELIPKVLGAMKENIPSMMTFMTSLVDQTPWERAAETQAVEGAGNRMFAMTNLLVLIRELAGNMITPALTGAGLVEDYPGLHADLQQFEDYFYLMASGIPRWVPIPGIPSGTIARKRLLDQLAALGRAYNQVSQGADTSYYRHLSDFPTMFAVAQETLANGDASTQARASAHLSILWALNSSVRNLVFWLLVHIISEEGLAERVRKEAKPYARATQPPNDFGVPEPPLLDVDIEGLTTKCPLLEACYMETIRLYDSSWTVRKVKQDFSIHDDELVQFEEGQYVNVSNNLHNTSSQYYSEAEKFMPKRFISAEEGQTAKAEWGTVRHEGGMWSLGGTMGLAHKLSLAIVASLLAVWEIEPMSEAGLRVPRRREAPLIAGPKRDVRVKISRRDLGPANRS</sequence>
<evidence type="ECO:0000313" key="9">
    <source>
        <dbReference type="Proteomes" id="UP000799438"/>
    </source>
</evidence>
<evidence type="ECO:0000256" key="1">
    <source>
        <dbReference type="ARBA" id="ARBA00001971"/>
    </source>
</evidence>
<dbReference type="PRINTS" id="PR00465">
    <property type="entry name" value="EP450IV"/>
</dbReference>
<dbReference type="EMBL" id="ML995483">
    <property type="protein sequence ID" value="KAF2142905.1"/>
    <property type="molecule type" value="Genomic_DNA"/>
</dbReference>
<feature type="transmembrane region" description="Helical" evidence="7">
    <location>
        <begin position="14"/>
        <end position="36"/>
    </location>
</feature>
<comment type="cofactor">
    <cofactor evidence="1">
        <name>heme</name>
        <dbReference type="ChEBI" id="CHEBI:30413"/>
    </cofactor>
</comment>
<comment type="similarity">
    <text evidence="3">Belongs to the cytochrome P450 family.</text>
</comment>
<keyword evidence="4" id="KW-0444">Lipid biosynthesis</keyword>
<feature type="transmembrane region" description="Helical" evidence="7">
    <location>
        <begin position="86"/>
        <end position="102"/>
    </location>
</feature>
<dbReference type="GO" id="GO:0004497">
    <property type="term" value="F:monooxygenase activity"/>
    <property type="evidence" value="ECO:0007669"/>
    <property type="project" value="InterPro"/>
</dbReference>
<dbReference type="GO" id="GO:0005506">
    <property type="term" value="F:iron ion binding"/>
    <property type="evidence" value="ECO:0007669"/>
    <property type="project" value="InterPro"/>
</dbReference>
<dbReference type="GeneID" id="54303662"/>
<dbReference type="Proteomes" id="UP000799438">
    <property type="component" value="Unassembled WGS sequence"/>
</dbReference>
<keyword evidence="9" id="KW-1185">Reference proteome</keyword>
<keyword evidence="7" id="KW-1133">Transmembrane helix</keyword>
<evidence type="ECO:0000256" key="3">
    <source>
        <dbReference type="ARBA" id="ARBA00010617"/>
    </source>
</evidence>
<dbReference type="Pfam" id="PF00067">
    <property type="entry name" value="p450"/>
    <property type="match status" value="1"/>
</dbReference>
<dbReference type="RefSeq" id="XP_033398617.1">
    <property type="nucleotide sequence ID" value="XM_033546156.1"/>
</dbReference>
<dbReference type="OrthoDB" id="3366823at2759"/>
<keyword evidence="4" id="KW-0443">Lipid metabolism</keyword>
<dbReference type="SUPFAM" id="SSF48264">
    <property type="entry name" value="Cytochrome P450"/>
    <property type="match status" value="1"/>
</dbReference>
<keyword evidence="5" id="KW-0479">Metal-binding</keyword>
<dbReference type="InterPro" id="IPR001128">
    <property type="entry name" value="Cyt_P450"/>
</dbReference>
<reference evidence="8" key="1">
    <citation type="journal article" date="2020" name="Stud. Mycol.">
        <title>101 Dothideomycetes genomes: a test case for predicting lifestyles and emergence of pathogens.</title>
        <authorList>
            <person name="Haridas S."/>
            <person name="Albert R."/>
            <person name="Binder M."/>
            <person name="Bloem J."/>
            <person name="Labutti K."/>
            <person name="Salamov A."/>
            <person name="Andreopoulos B."/>
            <person name="Baker S."/>
            <person name="Barry K."/>
            <person name="Bills G."/>
            <person name="Bluhm B."/>
            <person name="Cannon C."/>
            <person name="Castanera R."/>
            <person name="Culley D."/>
            <person name="Daum C."/>
            <person name="Ezra D."/>
            <person name="Gonzalez J."/>
            <person name="Henrissat B."/>
            <person name="Kuo A."/>
            <person name="Liang C."/>
            <person name="Lipzen A."/>
            <person name="Lutzoni F."/>
            <person name="Magnuson J."/>
            <person name="Mondo S."/>
            <person name="Nolan M."/>
            <person name="Ohm R."/>
            <person name="Pangilinan J."/>
            <person name="Park H.-J."/>
            <person name="Ramirez L."/>
            <person name="Alfaro M."/>
            <person name="Sun H."/>
            <person name="Tritt A."/>
            <person name="Yoshinaga Y."/>
            <person name="Zwiers L.-H."/>
            <person name="Turgeon B."/>
            <person name="Goodwin S."/>
            <person name="Spatafora J."/>
            <person name="Crous P."/>
            <person name="Grigoriev I."/>
        </authorList>
    </citation>
    <scope>NUCLEOTIDE SEQUENCE</scope>
    <source>
        <strain evidence="8">CBS 121167</strain>
    </source>
</reference>
<evidence type="ECO:0000256" key="4">
    <source>
        <dbReference type="ARBA" id="ARBA00022516"/>
    </source>
</evidence>
<keyword evidence="7" id="KW-0812">Transmembrane</keyword>
<proteinExistence type="inferred from homology"/>
<gene>
    <name evidence="8" type="ORF">K452DRAFT_357963</name>
</gene>
<evidence type="ECO:0000313" key="8">
    <source>
        <dbReference type="EMBL" id="KAF2142905.1"/>
    </source>
</evidence>
<dbReference type="InterPro" id="IPR036396">
    <property type="entry name" value="Cyt_P450_sf"/>
</dbReference>
<accession>A0A6A6BHT9</accession>
<protein>
    <recommendedName>
        <fullName evidence="10">Cytochrome P450</fullName>
    </recommendedName>
</protein>
<evidence type="ECO:0008006" key="10">
    <source>
        <dbReference type="Google" id="ProtNLM"/>
    </source>
</evidence>
<dbReference type="Gene3D" id="1.10.630.10">
    <property type="entry name" value="Cytochrome P450"/>
    <property type="match status" value="1"/>
</dbReference>
<keyword evidence="6" id="KW-0408">Iron</keyword>
<evidence type="ECO:0000256" key="5">
    <source>
        <dbReference type="ARBA" id="ARBA00022723"/>
    </source>
</evidence>
<evidence type="ECO:0000256" key="7">
    <source>
        <dbReference type="SAM" id="Phobius"/>
    </source>
</evidence>
<evidence type="ECO:0000256" key="6">
    <source>
        <dbReference type="ARBA" id="ARBA00023004"/>
    </source>
</evidence>
<dbReference type="PANTHER" id="PTHR24306:SF7">
    <property type="entry name" value="AHBB"/>
    <property type="match status" value="1"/>
</dbReference>
<dbReference type="GO" id="GO:0016705">
    <property type="term" value="F:oxidoreductase activity, acting on paired donors, with incorporation or reduction of molecular oxygen"/>
    <property type="evidence" value="ECO:0007669"/>
    <property type="project" value="InterPro"/>
</dbReference>
<dbReference type="PANTHER" id="PTHR24306">
    <property type="match status" value="1"/>
</dbReference>
<dbReference type="InterPro" id="IPR002403">
    <property type="entry name" value="Cyt_P450_E_grp-IV"/>
</dbReference>
<dbReference type="AlphaFoldDB" id="A0A6A6BHT9"/>
<name>A0A6A6BHT9_9PEZI</name>
<evidence type="ECO:0000256" key="2">
    <source>
        <dbReference type="ARBA" id="ARBA00004389"/>
    </source>
</evidence>
<keyword evidence="7" id="KW-0472">Membrane</keyword>
<organism evidence="8 9">
    <name type="scientific">Aplosporella prunicola CBS 121167</name>
    <dbReference type="NCBI Taxonomy" id="1176127"/>
    <lineage>
        <taxon>Eukaryota</taxon>
        <taxon>Fungi</taxon>
        <taxon>Dikarya</taxon>
        <taxon>Ascomycota</taxon>
        <taxon>Pezizomycotina</taxon>
        <taxon>Dothideomycetes</taxon>
        <taxon>Dothideomycetes incertae sedis</taxon>
        <taxon>Botryosphaeriales</taxon>
        <taxon>Aplosporellaceae</taxon>
        <taxon>Aplosporella</taxon>
    </lineage>
</organism>
<dbReference type="GO" id="GO:0005789">
    <property type="term" value="C:endoplasmic reticulum membrane"/>
    <property type="evidence" value="ECO:0007669"/>
    <property type="project" value="UniProtKB-SubCell"/>
</dbReference>
<feature type="transmembrane region" description="Helical" evidence="7">
    <location>
        <begin position="48"/>
        <end position="66"/>
    </location>
</feature>
<comment type="subcellular location">
    <subcellularLocation>
        <location evidence="2">Endoplasmic reticulum membrane</location>
        <topology evidence="2">Single-pass membrane protein</topology>
    </subcellularLocation>
</comment>
<dbReference type="GO" id="GO:0020037">
    <property type="term" value="F:heme binding"/>
    <property type="evidence" value="ECO:0007669"/>
    <property type="project" value="InterPro"/>
</dbReference>